<sequence length="403" mass="43852">MAAVSQIPPPDPTLPAASPATLPSAGASTARTASPAATAPPTSPSTSIDPPRESRWKTARKHFTNGRLSLAVGLLGLGLAIYAFVAPHALAKTSLDVAEKANTITLWKDCGDRKDLHDTDLCPHYLKASLGSIIKRYASEIWTSPAADRVRLMGPRVPLDLSIHAAFGSTFVWVGMSTNVCAALLRITVLTSQPEPCQLAKGYVTVPGALVWLAARLKALAVTGLVAVIPGLYQPIPNILVLYLKKVLVCGWSAMKMMEAEIHEKERVDLAIKYSAANFGILAGICALAFGLFRRFSPLPQSAEWVELIDWKLWGWILLVKLATAWFVGFTTFIASLDKANYPSDEEAGAMIIQDERRAREVLETEFDPFYEAIIGIWRVITGEIWGPNASQRHPPAYLKKTQ</sequence>
<feature type="transmembrane region" description="Helical" evidence="2">
    <location>
        <begin position="161"/>
        <end position="185"/>
    </location>
</feature>
<organism evidence="3 4">
    <name type="scientific">Extremus antarcticus</name>
    <dbReference type="NCBI Taxonomy" id="702011"/>
    <lineage>
        <taxon>Eukaryota</taxon>
        <taxon>Fungi</taxon>
        <taxon>Dikarya</taxon>
        <taxon>Ascomycota</taxon>
        <taxon>Pezizomycotina</taxon>
        <taxon>Dothideomycetes</taxon>
        <taxon>Dothideomycetidae</taxon>
        <taxon>Mycosphaerellales</taxon>
        <taxon>Extremaceae</taxon>
        <taxon>Extremus</taxon>
    </lineage>
</organism>
<dbReference type="EMBL" id="JAWDJX010000028">
    <property type="protein sequence ID" value="KAK3050980.1"/>
    <property type="molecule type" value="Genomic_DNA"/>
</dbReference>
<dbReference type="AlphaFoldDB" id="A0AAJ0DBN4"/>
<evidence type="ECO:0000313" key="4">
    <source>
        <dbReference type="Proteomes" id="UP001271007"/>
    </source>
</evidence>
<evidence type="ECO:0000313" key="3">
    <source>
        <dbReference type="EMBL" id="KAK3050980.1"/>
    </source>
</evidence>
<keyword evidence="2" id="KW-0812">Transmembrane</keyword>
<feature type="transmembrane region" description="Helical" evidence="2">
    <location>
        <begin position="313"/>
        <end position="335"/>
    </location>
</feature>
<evidence type="ECO:0000256" key="1">
    <source>
        <dbReference type="SAM" id="MobiDB-lite"/>
    </source>
</evidence>
<dbReference type="Proteomes" id="UP001271007">
    <property type="component" value="Unassembled WGS sequence"/>
</dbReference>
<name>A0AAJ0DBN4_9PEZI</name>
<comment type="caution">
    <text evidence="3">The sequence shown here is derived from an EMBL/GenBank/DDBJ whole genome shotgun (WGS) entry which is preliminary data.</text>
</comment>
<gene>
    <name evidence="3" type="ORF">LTR09_007729</name>
</gene>
<keyword evidence="4" id="KW-1185">Reference proteome</keyword>
<accession>A0AAJ0DBN4</accession>
<feature type="transmembrane region" description="Helical" evidence="2">
    <location>
        <begin position="276"/>
        <end position="293"/>
    </location>
</feature>
<keyword evidence="2" id="KW-0472">Membrane</keyword>
<evidence type="ECO:0000256" key="2">
    <source>
        <dbReference type="SAM" id="Phobius"/>
    </source>
</evidence>
<keyword evidence="2" id="KW-1133">Transmembrane helix</keyword>
<feature type="region of interest" description="Disordered" evidence="1">
    <location>
        <begin position="1"/>
        <end position="56"/>
    </location>
</feature>
<feature type="transmembrane region" description="Helical" evidence="2">
    <location>
        <begin position="68"/>
        <end position="85"/>
    </location>
</feature>
<proteinExistence type="predicted"/>
<reference evidence="3" key="1">
    <citation type="submission" date="2023-04" db="EMBL/GenBank/DDBJ databases">
        <title>Black Yeasts Isolated from many extreme environments.</title>
        <authorList>
            <person name="Coleine C."/>
            <person name="Stajich J.E."/>
            <person name="Selbmann L."/>
        </authorList>
    </citation>
    <scope>NUCLEOTIDE SEQUENCE</scope>
    <source>
        <strain evidence="3">CCFEE 5312</strain>
    </source>
</reference>
<feature type="compositionally biased region" description="Low complexity" evidence="1">
    <location>
        <begin position="14"/>
        <end position="47"/>
    </location>
</feature>
<protein>
    <submittedName>
        <fullName evidence="3">Uncharacterized protein</fullName>
    </submittedName>
</protein>